<accession>A0A8T0QBN0</accession>
<protein>
    <submittedName>
        <fullName evidence="1">Uncharacterized protein</fullName>
    </submittedName>
</protein>
<sequence length="60" mass="7079">MFIFVQAMPMVSKVTWRYSLNQMQLCFNWLTALSKKLASIDEKMACDPTYLQKTGWDRGR</sequence>
<organism evidence="1 2">
    <name type="scientific">Panicum virgatum</name>
    <name type="common">Blackwell switchgrass</name>
    <dbReference type="NCBI Taxonomy" id="38727"/>
    <lineage>
        <taxon>Eukaryota</taxon>
        <taxon>Viridiplantae</taxon>
        <taxon>Streptophyta</taxon>
        <taxon>Embryophyta</taxon>
        <taxon>Tracheophyta</taxon>
        <taxon>Spermatophyta</taxon>
        <taxon>Magnoliopsida</taxon>
        <taxon>Liliopsida</taxon>
        <taxon>Poales</taxon>
        <taxon>Poaceae</taxon>
        <taxon>PACMAD clade</taxon>
        <taxon>Panicoideae</taxon>
        <taxon>Panicodae</taxon>
        <taxon>Paniceae</taxon>
        <taxon>Panicinae</taxon>
        <taxon>Panicum</taxon>
        <taxon>Panicum sect. Hiantes</taxon>
    </lineage>
</organism>
<proteinExistence type="predicted"/>
<gene>
    <name evidence="1" type="ORF">PVAP13_7KG014073</name>
</gene>
<dbReference type="AlphaFoldDB" id="A0A8T0QBN0"/>
<keyword evidence="2" id="KW-1185">Reference proteome</keyword>
<comment type="caution">
    <text evidence="1">The sequence shown here is derived from an EMBL/GenBank/DDBJ whole genome shotgun (WGS) entry which is preliminary data.</text>
</comment>
<reference evidence="1" key="1">
    <citation type="submission" date="2020-05" db="EMBL/GenBank/DDBJ databases">
        <title>WGS assembly of Panicum virgatum.</title>
        <authorList>
            <person name="Lovell J.T."/>
            <person name="Jenkins J."/>
            <person name="Shu S."/>
            <person name="Juenger T.E."/>
            <person name="Schmutz J."/>
        </authorList>
    </citation>
    <scope>NUCLEOTIDE SEQUENCE</scope>
    <source>
        <strain evidence="1">AP13</strain>
    </source>
</reference>
<evidence type="ECO:0000313" key="2">
    <source>
        <dbReference type="Proteomes" id="UP000823388"/>
    </source>
</evidence>
<dbReference type="EMBL" id="CM029049">
    <property type="protein sequence ID" value="KAG2571320.1"/>
    <property type="molecule type" value="Genomic_DNA"/>
</dbReference>
<evidence type="ECO:0000313" key="1">
    <source>
        <dbReference type="EMBL" id="KAG2571320.1"/>
    </source>
</evidence>
<dbReference type="Proteomes" id="UP000823388">
    <property type="component" value="Chromosome 7K"/>
</dbReference>
<name>A0A8T0QBN0_PANVG</name>